<dbReference type="Pfam" id="PF00528">
    <property type="entry name" value="BPD_transp_1"/>
    <property type="match status" value="1"/>
</dbReference>
<dbReference type="PANTHER" id="PTHR43386">
    <property type="entry name" value="OLIGOPEPTIDE TRANSPORT SYSTEM PERMEASE PROTEIN APPC"/>
    <property type="match status" value="1"/>
</dbReference>
<keyword evidence="5 7" id="KW-1133">Transmembrane helix</keyword>
<feature type="transmembrane region" description="Helical" evidence="7">
    <location>
        <begin position="227"/>
        <end position="249"/>
    </location>
</feature>
<protein>
    <submittedName>
        <fullName evidence="10">Peptide/nickel transport system permease protein</fullName>
    </submittedName>
</protein>
<dbReference type="EMBL" id="JAGIOC010000001">
    <property type="protein sequence ID" value="MBP2409238.1"/>
    <property type="molecule type" value="Genomic_DNA"/>
</dbReference>
<dbReference type="Gene3D" id="1.10.3720.10">
    <property type="entry name" value="MetI-like"/>
    <property type="match status" value="1"/>
</dbReference>
<evidence type="ECO:0000259" key="9">
    <source>
        <dbReference type="PROSITE" id="PS50928"/>
    </source>
</evidence>
<keyword evidence="11" id="KW-1185">Reference proteome</keyword>
<feature type="transmembrane region" description="Helical" evidence="7">
    <location>
        <begin position="171"/>
        <end position="189"/>
    </location>
</feature>
<evidence type="ECO:0000256" key="6">
    <source>
        <dbReference type="ARBA" id="ARBA00023136"/>
    </source>
</evidence>
<dbReference type="PROSITE" id="PS50928">
    <property type="entry name" value="ABC_TM1"/>
    <property type="match status" value="1"/>
</dbReference>
<organism evidence="10 11">
    <name type="scientific">Brachybacterium fresconis</name>
    <dbReference type="NCBI Taxonomy" id="173363"/>
    <lineage>
        <taxon>Bacteria</taxon>
        <taxon>Bacillati</taxon>
        <taxon>Actinomycetota</taxon>
        <taxon>Actinomycetes</taxon>
        <taxon>Micrococcales</taxon>
        <taxon>Dermabacteraceae</taxon>
        <taxon>Brachybacterium</taxon>
    </lineage>
</organism>
<feature type="transmembrane region" description="Helical" evidence="7">
    <location>
        <begin position="45"/>
        <end position="68"/>
    </location>
</feature>
<dbReference type="Proteomes" id="UP000698222">
    <property type="component" value="Unassembled WGS sequence"/>
</dbReference>
<comment type="similarity">
    <text evidence="7">Belongs to the binding-protein-dependent transport system permease family.</text>
</comment>
<feature type="transmembrane region" description="Helical" evidence="7">
    <location>
        <begin position="277"/>
        <end position="299"/>
    </location>
</feature>
<comment type="subcellular location">
    <subcellularLocation>
        <location evidence="1 7">Cell membrane</location>
        <topology evidence="1 7">Multi-pass membrane protein</topology>
    </subcellularLocation>
</comment>
<feature type="region of interest" description="Disordered" evidence="8">
    <location>
        <begin position="1"/>
        <end position="28"/>
    </location>
</feature>
<sequence>MSADAPPTTTAAGTGAPAPTPAPATGRAVGPGPLRRLFNELTRSASGFAGLCLVVAILLLSLIGPLVVGTDVPGDASRAWEGPSADHWLGLEGSGKDTLHLLVIGGRTVLMVGFLAAGITTVIAVAVGSLAGYFGGRFDAAMLQLTDIVMTVPQIVLLAVIGAFYNLDSPMLLGIIIGILSWPVLMRSIRAQVLSLKEREFVEAAQLLDVGWVRIVFGEIVPNMASYILINFIIAVTNAIYAMVGLYLLGLAPQKGTNWGIMINDAWTKGAMFNPDAMPYIVAPVTMIVLLQLGLILLTRTLEEILNPRLRDR</sequence>
<evidence type="ECO:0000256" key="5">
    <source>
        <dbReference type="ARBA" id="ARBA00022989"/>
    </source>
</evidence>
<evidence type="ECO:0000256" key="1">
    <source>
        <dbReference type="ARBA" id="ARBA00004651"/>
    </source>
</evidence>
<evidence type="ECO:0000256" key="7">
    <source>
        <dbReference type="RuleBase" id="RU363032"/>
    </source>
</evidence>
<feature type="domain" description="ABC transmembrane type-1" evidence="9">
    <location>
        <begin position="110"/>
        <end position="299"/>
    </location>
</feature>
<evidence type="ECO:0000313" key="11">
    <source>
        <dbReference type="Proteomes" id="UP000698222"/>
    </source>
</evidence>
<name>A0ABS4YKC6_9MICO</name>
<evidence type="ECO:0000256" key="2">
    <source>
        <dbReference type="ARBA" id="ARBA00022448"/>
    </source>
</evidence>
<dbReference type="InterPro" id="IPR000515">
    <property type="entry name" value="MetI-like"/>
</dbReference>
<dbReference type="RefSeq" id="WP_209890862.1">
    <property type="nucleotide sequence ID" value="NZ_BAAAJV010000018.1"/>
</dbReference>
<keyword evidence="6 7" id="KW-0472">Membrane</keyword>
<evidence type="ECO:0000256" key="8">
    <source>
        <dbReference type="SAM" id="MobiDB-lite"/>
    </source>
</evidence>
<dbReference type="InterPro" id="IPR050366">
    <property type="entry name" value="BP-dependent_transpt_permease"/>
</dbReference>
<feature type="transmembrane region" description="Helical" evidence="7">
    <location>
        <begin position="109"/>
        <end position="133"/>
    </location>
</feature>
<feature type="transmembrane region" description="Helical" evidence="7">
    <location>
        <begin position="145"/>
        <end position="165"/>
    </location>
</feature>
<evidence type="ECO:0000256" key="4">
    <source>
        <dbReference type="ARBA" id="ARBA00022692"/>
    </source>
</evidence>
<reference evidence="10 11" key="1">
    <citation type="submission" date="2021-03" db="EMBL/GenBank/DDBJ databases">
        <title>Sequencing the genomes of 1000 actinobacteria strains.</title>
        <authorList>
            <person name="Klenk H.-P."/>
        </authorList>
    </citation>
    <scope>NUCLEOTIDE SEQUENCE [LARGE SCALE GENOMIC DNA]</scope>
    <source>
        <strain evidence="10 11">DSM 14564</strain>
    </source>
</reference>
<dbReference type="PANTHER" id="PTHR43386:SF1">
    <property type="entry name" value="D,D-DIPEPTIDE TRANSPORT SYSTEM PERMEASE PROTEIN DDPC-RELATED"/>
    <property type="match status" value="1"/>
</dbReference>
<dbReference type="InterPro" id="IPR035906">
    <property type="entry name" value="MetI-like_sf"/>
</dbReference>
<keyword evidence="2 7" id="KW-0813">Transport</keyword>
<keyword evidence="3" id="KW-1003">Cell membrane</keyword>
<evidence type="ECO:0000256" key="3">
    <source>
        <dbReference type="ARBA" id="ARBA00022475"/>
    </source>
</evidence>
<dbReference type="CDD" id="cd06261">
    <property type="entry name" value="TM_PBP2"/>
    <property type="match status" value="1"/>
</dbReference>
<evidence type="ECO:0000313" key="10">
    <source>
        <dbReference type="EMBL" id="MBP2409238.1"/>
    </source>
</evidence>
<comment type="caution">
    <text evidence="10">The sequence shown here is derived from an EMBL/GenBank/DDBJ whole genome shotgun (WGS) entry which is preliminary data.</text>
</comment>
<dbReference type="SUPFAM" id="SSF161098">
    <property type="entry name" value="MetI-like"/>
    <property type="match status" value="1"/>
</dbReference>
<gene>
    <name evidence="10" type="ORF">JOF44_002141</name>
</gene>
<proteinExistence type="inferred from homology"/>
<accession>A0ABS4YKC6</accession>
<keyword evidence="4 7" id="KW-0812">Transmembrane</keyword>